<dbReference type="EMBL" id="JACCEW010000002">
    <property type="protein sequence ID" value="NYT36734.1"/>
    <property type="molecule type" value="Genomic_DNA"/>
</dbReference>
<dbReference type="GO" id="GO:0005886">
    <property type="term" value="C:plasma membrane"/>
    <property type="evidence" value="ECO:0007669"/>
    <property type="project" value="UniProtKB-SubCell"/>
</dbReference>
<feature type="transmembrane region" description="Helical" evidence="6">
    <location>
        <begin position="80"/>
        <end position="102"/>
    </location>
</feature>
<dbReference type="InterPro" id="IPR043428">
    <property type="entry name" value="LivM-like"/>
</dbReference>
<reference evidence="7 8" key="1">
    <citation type="submission" date="2020-07" db="EMBL/GenBank/DDBJ databases">
        <title>Taxonomic revisions and descriptions of new bacterial species based on genomic comparisons in the high-G+C-content subgroup of the family Alcaligenaceae.</title>
        <authorList>
            <person name="Szabo A."/>
            <person name="Felfoldi T."/>
        </authorList>
    </citation>
    <scope>NUCLEOTIDE SEQUENCE [LARGE SCALE GENOMIC DNA]</scope>
    <source>
        <strain evidence="7 8">DSM 25264</strain>
    </source>
</reference>
<dbReference type="AlphaFoldDB" id="A0A853F7Z3"/>
<dbReference type="Pfam" id="PF02653">
    <property type="entry name" value="BPD_transp_2"/>
    <property type="match status" value="1"/>
</dbReference>
<protein>
    <submittedName>
        <fullName evidence="7">Branched-chain amino acid ABC transporter permease</fullName>
    </submittedName>
</protein>
<evidence type="ECO:0000256" key="6">
    <source>
        <dbReference type="SAM" id="Phobius"/>
    </source>
</evidence>
<evidence type="ECO:0000256" key="1">
    <source>
        <dbReference type="ARBA" id="ARBA00004651"/>
    </source>
</evidence>
<feature type="transmembrane region" description="Helical" evidence="6">
    <location>
        <begin position="154"/>
        <end position="171"/>
    </location>
</feature>
<comment type="subcellular location">
    <subcellularLocation>
        <location evidence="1">Cell membrane</location>
        <topology evidence="1">Multi-pass membrane protein</topology>
    </subcellularLocation>
</comment>
<feature type="transmembrane region" description="Helical" evidence="6">
    <location>
        <begin position="55"/>
        <end position="74"/>
    </location>
</feature>
<name>A0A853F7Z3_9BURK</name>
<evidence type="ECO:0000256" key="5">
    <source>
        <dbReference type="ARBA" id="ARBA00023136"/>
    </source>
</evidence>
<feature type="transmembrane region" description="Helical" evidence="6">
    <location>
        <begin position="109"/>
        <end position="129"/>
    </location>
</feature>
<dbReference type="PANTHER" id="PTHR30482:SF10">
    <property type="entry name" value="HIGH-AFFINITY BRANCHED-CHAIN AMINO ACID TRANSPORT PROTEIN BRAE"/>
    <property type="match status" value="1"/>
</dbReference>
<dbReference type="CDD" id="cd06581">
    <property type="entry name" value="TM_PBP1_LivM_like"/>
    <property type="match status" value="1"/>
</dbReference>
<feature type="transmembrane region" description="Helical" evidence="6">
    <location>
        <begin position="278"/>
        <end position="303"/>
    </location>
</feature>
<dbReference type="PANTHER" id="PTHR30482">
    <property type="entry name" value="HIGH-AFFINITY BRANCHED-CHAIN AMINO ACID TRANSPORT SYSTEM PERMEASE"/>
    <property type="match status" value="1"/>
</dbReference>
<dbReference type="RefSeq" id="WP_129968677.1">
    <property type="nucleotide sequence ID" value="NZ_JACCEW010000002.1"/>
</dbReference>
<accession>A0A853F7Z3</accession>
<evidence type="ECO:0000256" key="4">
    <source>
        <dbReference type="ARBA" id="ARBA00022989"/>
    </source>
</evidence>
<dbReference type="OrthoDB" id="9814461at2"/>
<dbReference type="Proteomes" id="UP000580517">
    <property type="component" value="Unassembled WGS sequence"/>
</dbReference>
<evidence type="ECO:0000313" key="8">
    <source>
        <dbReference type="Proteomes" id="UP000580517"/>
    </source>
</evidence>
<dbReference type="InterPro" id="IPR001851">
    <property type="entry name" value="ABC_transp_permease"/>
</dbReference>
<organism evidence="7 8">
    <name type="scientific">Allopusillimonas soli</name>
    <dbReference type="NCBI Taxonomy" id="659016"/>
    <lineage>
        <taxon>Bacteria</taxon>
        <taxon>Pseudomonadati</taxon>
        <taxon>Pseudomonadota</taxon>
        <taxon>Betaproteobacteria</taxon>
        <taxon>Burkholderiales</taxon>
        <taxon>Alcaligenaceae</taxon>
        <taxon>Allopusillimonas</taxon>
    </lineage>
</organism>
<feature type="transmembrane region" description="Helical" evidence="6">
    <location>
        <begin position="206"/>
        <end position="227"/>
    </location>
</feature>
<gene>
    <name evidence="7" type="ORF">H0A68_07595</name>
</gene>
<evidence type="ECO:0000313" key="7">
    <source>
        <dbReference type="EMBL" id="NYT36734.1"/>
    </source>
</evidence>
<keyword evidence="5 6" id="KW-0472">Membrane</keyword>
<evidence type="ECO:0000256" key="2">
    <source>
        <dbReference type="ARBA" id="ARBA00022475"/>
    </source>
</evidence>
<feature type="transmembrane region" description="Helical" evidence="6">
    <location>
        <begin position="7"/>
        <end position="24"/>
    </location>
</feature>
<keyword evidence="4 6" id="KW-1133">Transmembrane helix</keyword>
<keyword evidence="3 6" id="KW-0812">Transmembrane</keyword>
<feature type="transmembrane region" description="Helical" evidence="6">
    <location>
        <begin position="239"/>
        <end position="266"/>
    </location>
</feature>
<feature type="transmembrane region" description="Helical" evidence="6">
    <location>
        <begin position="30"/>
        <end position="48"/>
    </location>
</feature>
<keyword evidence="2" id="KW-1003">Cell membrane</keyword>
<evidence type="ECO:0000256" key="3">
    <source>
        <dbReference type="ARBA" id="ARBA00022692"/>
    </source>
</evidence>
<dbReference type="GO" id="GO:0015658">
    <property type="term" value="F:branched-chain amino acid transmembrane transporter activity"/>
    <property type="evidence" value="ECO:0007669"/>
    <property type="project" value="InterPro"/>
</dbReference>
<proteinExistence type="predicted"/>
<sequence length="359" mass="38144">MAATRNIVIPVAALAVLAALPFAVGNPYQLHILTLIGIYWILNAGLNLAVGYTGVLSVGHVGLLAIGAYSYAILTGHYDIAPWLALAASGALGGLCGFLLGLPSLRLPGFYFAMATIAFTLMVTEFSLAQDSLTGGGAGLSVPFFSAPFDSPNGLYWLVLGFATVITWITWNLARHMWGRAMIAVRDSTVAAAATGVPIFRIKLSIFAFSGVTAGISGALFAILQSYITPETFVFELSLFFFVCIVIGGRGTIWGPLLGTAVLAALPELMGSLARWSQFFYGILLLAVVLVVPEGIGSVVRIFREKYLLGKRVKQVVAPDLDRLASAIALRRGQTQQDRNEFTGLAVTPNAHDASEESK</sequence>
<keyword evidence="8" id="KW-1185">Reference proteome</keyword>
<comment type="caution">
    <text evidence="7">The sequence shown here is derived from an EMBL/GenBank/DDBJ whole genome shotgun (WGS) entry which is preliminary data.</text>
</comment>